<evidence type="ECO:0000259" key="4">
    <source>
        <dbReference type="SMART" id="SM00984"/>
    </source>
</evidence>
<dbReference type="InterPro" id="IPR036220">
    <property type="entry name" value="UDP-Glc/GDP-Man_DH_C_sf"/>
</dbReference>
<keyword evidence="2" id="KW-0520">NAD</keyword>
<sequence>MTNSSSTFRTLIDRIEAREACVGVIGLGYVGLPLAVEVAKAGYRVIGFEVSASVADRINEGDSHIGDVPSSELAPLCESGRITATTDMSRLAECDAISICVPTPLGKTKDPDLSYVVSATRAIRAALRPGQLIILESTTYPGTTREAMLPVLEEAGLTVGEDFFLCFSPERVDPGNAVWHTKNTPKVLGGLTAACTELGQAIYGRIFDTVVPVSSAESAELVKLYENTFRMINIALANEMAQVCERLDVDVWEVIEAAGTKPFGFMTFTPGPGLGGHCIPLDPHYLSWKMRTLAFKTRMIELSSEINAEMPAFVVRKVADALNEEGKAVKGSRLLVLGIAYKRDIDDLRESPALEVIQLLQDKGADIQYHDPYCPTIADDGHTRIADLPLHSQPLTEDALADADAVVIITDHKTVDYERVGALAKLVVDARGVMRSVPSAAKVVGLSGQEQNLGPVQEPAAAATV</sequence>
<organism evidence="5 6">
    <name type="scientific">Rubrivirga marina</name>
    <dbReference type="NCBI Taxonomy" id="1196024"/>
    <lineage>
        <taxon>Bacteria</taxon>
        <taxon>Pseudomonadati</taxon>
        <taxon>Rhodothermota</taxon>
        <taxon>Rhodothermia</taxon>
        <taxon>Rhodothermales</taxon>
        <taxon>Rubricoccaceae</taxon>
        <taxon>Rubrivirga</taxon>
    </lineage>
</organism>
<dbReference type="PANTHER" id="PTHR43491:SF1">
    <property type="entry name" value="UDP-N-ACETYL-D-MANNOSAMINE DEHYDROGENASE"/>
    <property type="match status" value="1"/>
</dbReference>
<accession>A0A271IYQ3</accession>
<evidence type="ECO:0000313" key="6">
    <source>
        <dbReference type="Proteomes" id="UP000216339"/>
    </source>
</evidence>
<dbReference type="Gene3D" id="3.40.50.720">
    <property type="entry name" value="NAD(P)-binding Rossmann-like Domain"/>
    <property type="match status" value="2"/>
</dbReference>
<keyword evidence="1" id="KW-0560">Oxidoreductase</keyword>
<dbReference type="PANTHER" id="PTHR43491">
    <property type="entry name" value="UDP-N-ACETYL-D-MANNOSAMINE DEHYDROGENASE"/>
    <property type="match status" value="1"/>
</dbReference>
<dbReference type="SUPFAM" id="SSF48179">
    <property type="entry name" value="6-phosphogluconate dehydrogenase C-terminal domain-like"/>
    <property type="match status" value="1"/>
</dbReference>
<protein>
    <submittedName>
        <fullName evidence="5">UDP-N-acetyl-D-glucosamine dehydrogenase</fullName>
    </submittedName>
</protein>
<dbReference type="InterPro" id="IPR017476">
    <property type="entry name" value="UDP-Glc/GDP-Man"/>
</dbReference>
<evidence type="ECO:0000256" key="3">
    <source>
        <dbReference type="PIRNR" id="PIRNR000124"/>
    </source>
</evidence>
<dbReference type="SUPFAM" id="SSF52413">
    <property type="entry name" value="UDP-glucose/GDP-mannose dehydrogenase C-terminal domain"/>
    <property type="match status" value="1"/>
</dbReference>
<gene>
    <name evidence="5" type="ORF">BSZ37_07980</name>
</gene>
<dbReference type="EMBL" id="MQWD01000001">
    <property type="protein sequence ID" value="PAP76386.1"/>
    <property type="molecule type" value="Genomic_DNA"/>
</dbReference>
<dbReference type="PIRSF" id="PIRSF000124">
    <property type="entry name" value="UDPglc_GDPman_dh"/>
    <property type="match status" value="1"/>
</dbReference>
<dbReference type="NCBIfam" id="TIGR03026">
    <property type="entry name" value="NDP-sugDHase"/>
    <property type="match status" value="1"/>
</dbReference>
<dbReference type="InterPro" id="IPR014026">
    <property type="entry name" value="UDP-Glc/GDP-Man_DH_dimer"/>
</dbReference>
<proteinExistence type="inferred from homology"/>
<name>A0A271IYQ3_9BACT</name>
<dbReference type="InterPro" id="IPR001732">
    <property type="entry name" value="UDP-Glc/GDP-Man_DH_N"/>
</dbReference>
<reference evidence="5 6" key="1">
    <citation type="submission" date="2016-11" db="EMBL/GenBank/DDBJ databases">
        <title>Study of marine rhodopsin-containing bacteria.</title>
        <authorList>
            <person name="Yoshizawa S."/>
            <person name="Kumagai Y."/>
            <person name="Kogure K."/>
        </authorList>
    </citation>
    <scope>NUCLEOTIDE SEQUENCE [LARGE SCALE GENOMIC DNA]</scope>
    <source>
        <strain evidence="5 6">SAORIC-28</strain>
    </source>
</reference>
<dbReference type="GO" id="GO:0051287">
    <property type="term" value="F:NAD binding"/>
    <property type="evidence" value="ECO:0007669"/>
    <property type="project" value="InterPro"/>
</dbReference>
<dbReference type="GO" id="GO:0016628">
    <property type="term" value="F:oxidoreductase activity, acting on the CH-CH group of donors, NAD or NADP as acceptor"/>
    <property type="evidence" value="ECO:0007669"/>
    <property type="project" value="InterPro"/>
</dbReference>
<dbReference type="Pfam" id="PF03721">
    <property type="entry name" value="UDPG_MGDP_dh_N"/>
    <property type="match status" value="1"/>
</dbReference>
<dbReference type="InterPro" id="IPR014027">
    <property type="entry name" value="UDP-Glc/GDP-Man_DH_C"/>
</dbReference>
<dbReference type="OrthoDB" id="9803238at2"/>
<dbReference type="SMART" id="SM00984">
    <property type="entry name" value="UDPG_MGDP_dh_C"/>
    <property type="match status" value="1"/>
</dbReference>
<dbReference type="InterPro" id="IPR028359">
    <property type="entry name" value="UDP_ManNAc/GlcNAc_DH"/>
</dbReference>
<dbReference type="Proteomes" id="UP000216339">
    <property type="component" value="Unassembled WGS sequence"/>
</dbReference>
<dbReference type="GO" id="GO:0000271">
    <property type="term" value="P:polysaccharide biosynthetic process"/>
    <property type="evidence" value="ECO:0007669"/>
    <property type="project" value="InterPro"/>
</dbReference>
<dbReference type="Pfam" id="PF03720">
    <property type="entry name" value="UDPG_MGDP_dh_C"/>
    <property type="match status" value="1"/>
</dbReference>
<dbReference type="InterPro" id="IPR036291">
    <property type="entry name" value="NAD(P)-bd_dom_sf"/>
</dbReference>
<keyword evidence="6" id="KW-1185">Reference proteome</keyword>
<evidence type="ECO:0000256" key="1">
    <source>
        <dbReference type="ARBA" id="ARBA00023002"/>
    </source>
</evidence>
<evidence type="ECO:0000313" key="5">
    <source>
        <dbReference type="EMBL" id="PAP76386.1"/>
    </source>
</evidence>
<evidence type="ECO:0000256" key="2">
    <source>
        <dbReference type="ARBA" id="ARBA00023027"/>
    </source>
</evidence>
<dbReference type="PIRSF" id="PIRSF500136">
    <property type="entry name" value="UDP_ManNAc_DH"/>
    <property type="match status" value="1"/>
</dbReference>
<dbReference type="InterPro" id="IPR008927">
    <property type="entry name" value="6-PGluconate_DH-like_C_sf"/>
</dbReference>
<comment type="caution">
    <text evidence="5">The sequence shown here is derived from an EMBL/GenBank/DDBJ whole genome shotgun (WGS) entry which is preliminary data.</text>
</comment>
<comment type="similarity">
    <text evidence="3">Belongs to the UDP-glucose/GDP-mannose dehydrogenase family.</text>
</comment>
<dbReference type="SUPFAM" id="SSF51735">
    <property type="entry name" value="NAD(P)-binding Rossmann-fold domains"/>
    <property type="match status" value="1"/>
</dbReference>
<dbReference type="Pfam" id="PF00984">
    <property type="entry name" value="UDPG_MGDP_dh"/>
    <property type="match status" value="1"/>
</dbReference>
<dbReference type="RefSeq" id="WP_095510042.1">
    <property type="nucleotide sequence ID" value="NZ_MQWD01000001.1"/>
</dbReference>
<dbReference type="AlphaFoldDB" id="A0A271IYQ3"/>
<dbReference type="GO" id="GO:0016616">
    <property type="term" value="F:oxidoreductase activity, acting on the CH-OH group of donors, NAD or NADP as acceptor"/>
    <property type="evidence" value="ECO:0007669"/>
    <property type="project" value="InterPro"/>
</dbReference>
<feature type="domain" description="UDP-glucose/GDP-mannose dehydrogenase C-terminal" evidence="4">
    <location>
        <begin position="335"/>
        <end position="436"/>
    </location>
</feature>